<keyword evidence="1" id="KW-1133">Transmembrane helix</keyword>
<evidence type="ECO:0000313" key="2">
    <source>
        <dbReference type="EMBL" id="XDI37380.1"/>
    </source>
</evidence>
<proteinExistence type="predicted"/>
<dbReference type="RefSeq" id="WP_368504733.1">
    <property type="nucleotide sequence ID" value="NZ_CP162551.1"/>
</dbReference>
<dbReference type="AlphaFoldDB" id="A0AB39BV20"/>
<keyword evidence="1" id="KW-0812">Transmembrane</keyword>
<accession>A0AB39BV20</accession>
<feature type="transmembrane region" description="Helical" evidence="1">
    <location>
        <begin position="7"/>
        <end position="27"/>
    </location>
</feature>
<organism evidence="2">
    <name type="scientific">Alkalihalophilus sp. As8PL</name>
    <dbReference type="NCBI Taxonomy" id="3237103"/>
    <lineage>
        <taxon>Bacteria</taxon>
        <taxon>Bacillati</taxon>
        <taxon>Bacillota</taxon>
        <taxon>Bacilli</taxon>
        <taxon>Bacillales</taxon>
        <taxon>Bacillaceae</taxon>
        <taxon>Alkalihalophilus</taxon>
    </lineage>
</organism>
<dbReference type="EMBL" id="CP162551">
    <property type="protein sequence ID" value="XDI37380.1"/>
    <property type="molecule type" value="Genomic_DNA"/>
</dbReference>
<gene>
    <name evidence="2" type="ORF">AB3N04_03430</name>
</gene>
<protein>
    <submittedName>
        <fullName evidence="2">Uncharacterized protein</fullName>
    </submittedName>
</protein>
<name>A0AB39BV20_9BACI</name>
<reference evidence="2" key="1">
    <citation type="submission" date="2024-07" db="EMBL/GenBank/DDBJ databases">
        <title>Identification and characteristics of an arsenic-resistant bacterial isolate, which belongs to a novel species.</title>
        <authorList>
            <person name="Juszczyk A."/>
            <person name="Kowalczyk A."/>
            <person name="Was K."/>
            <person name="Kosowicz W."/>
            <person name="Budzyn A."/>
            <person name="Latowski D."/>
        </authorList>
    </citation>
    <scope>NUCLEOTIDE SEQUENCE</scope>
    <source>
        <strain evidence="2">As8PL</strain>
    </source>
</reference>
<evidence type="ECO:0000256" key="1">
    <source>
        <dbReference type="SAM" id="Phobius"/>
    </source>
</evidence>
<keyword evidence="1" id="KW-0472">Membrane</keyword>
<sequence length="195" mass="22155">MFNGHKLVLILPAILMALMFWGGYHFLGENEALTHEQLEEELEINVVASERGEDWLVKVNWDWTAMPEGGLYGDDYVSITVLDESREAREDISFTQSELELIYADEIIYQTEGETVTNGVIFAYPNQFDEHKSYGNLGQAVIRVNGENIQQEDISVQMLHTWVNHSPLTKEDAQLTNPDFSGATNVPYWLVSVTP</sequence>